<dbReference type="EC" id="2.7.13.3" evidence="2"/>
<dbReference type="SUPFAM" id="SSF55874">
    <property type="entry name" value="ATPase domain of HSP90 chaperone/DNA topoisomerase II/histidine kinase"/>
    <property type="match status" value="1"/>
</dbReference>
<evidence type="ECO:0000256" key="1">
    <source>
        <dbReference type="ARBA" id="ARBA00000085"/>
    </source>
</evidence>
<sequence>MTTAPGRLREIELFAGLGDEQLAWVARVGRPVRLTDRQVLFEDGEPARHFYVLLTGELLITKVIDGREQVVARHRADPPDGPRDGKPRAADQYTGELPLLTGEGYLAKATAVGRVELLAYDRPCFLDMLARCPQIGAVLFPVLAWRIHSYEVQASRVALLSGLGGLAAGLAHELNNPAAAAVRAAGELRRAVPELAAWSVRWGLVSCDGERRALGRVIDALSSDLLGTSHAAMGVAGMGAAGVTVARVSVGAGALADADAADQIVDWLTVRGLDESGELGAVLTDQAVPMAALTEVEERIRPEALGAAVGCLALSLHVRALSAEVSEAGQRIQDLVDSAKSYTNLDRAPEREVDVREGVEATLAMLAPRLGGIKVHHDHAALPMLAGYPGDLNQVWTNLINNAVDAMGGSGELRISTRMEGGSVVVEFRDDGAGIPPEALSRVFQPFFTTKDIGRGTGLGLHLSREIVTQRHNGSIEVTSEPGDTRFTVRLPLRPAAVSAIGAAGL</sequence>
<dbReference type="PROSITE" id="PS50042">
    <property type="entry name" value="CNMP_BINDING_3"/>
    <property type="match status" value="1"/>
</dbReference>
<dbReference type="Gene3D" id="2.60.120.10">
    <property type="entry name" value="Jelly Rolls"/>
    <property type="match status" value="1"/>
</dbReference>
<dbReference type="Pfam" id="PF00027">
    <property type="entry name" value="cNMP_binding"/>
    <property type="match status" value="1"/>
</dbReference>
<feature type="domain" description="Cyclic nucleotide-binding" evidence="5">
    <location>
        <begin position="13"/>
        <end position="135"/>
    </location>
</feature>
<evidence type="ECO:0000259" key="5">
    <source>
        <dbReference type="PROSITE" id="PS50042"/>
    </source>
</evidence>
<dbReference type="InterPro" id="IPR014710">
    <property type="entry name" value="RmlC-like_jellyroll"/>
</dbReference>
<reference evidence="7" key="1">
    <citation type="submission" date="2021-03" db="EMBL/GenBank/DDBJ databases">
        <authorList>
            <person name="Kanchanasin P."/>
            <person name="Saeng-In P."/>
            <person name="Phongsopitanun W."/>
            <person name="Yuki M."/>
            <person name="Kudo T."/>
            <person name="Ohkuma M."/>
            <person name="Tanasupawat S."/>
        </authorList>
    </citation>
    <scope>NUCLEOTIDE SEQUENCE</scope>
    <source>
        <strain evidence="7">GKU 128</strain>
    </source>
</reference>
<dbReference type="Gene3D" id="3.30.565.10">
    <property type="entry name" value="Histidine kinase-like ATPase, C-terminal domain"/>
    <property type="match status" value="1"/>
</dbReference>
<dbReference type="InterPro" id="IPR005467">
    <property type="entry name" value="His_kinase_dom"/>
</dbReference>
<evidence type="ECO:0000256" key="3">
    <source>
        <dbReference type="ARBA" id="ARBA00022777"/>
    </source>
</evidence>
<dbReference type="PRINTS" id="PR00344">
    <property type="entry name" value="BCTRLSENSOR"/>
</dbReference>
<dbReference type="RefSeq" id="WP_208256434.1">
    <property type="nucleotide sequence ID" value="NZ_JAGEOJ010000006.1"/>
</dbReference>
<organism evidence="7 8">
    <name type="scientific">Actinomadura barringtoniae</name>
    <dbReference type="NCBI Taxonomy" id="1427535"/>
    <lineage>
        <taxon>Bacteria</taxon>
        <taxon>Bacillati</taxon>
        <taxon>Actinomycetota</taxon>
        <taxon>Actinomycetes</taxon>
        <taxon>Streptosporangiales</taxon>
        <taxon>Thermomonosporaceae</taxon>
        <taxon>Actinomadura</taxon>
    </lineage>
</organism>
<evidence type="ECO:0000256" key="2">
    <source>
        <dbReference type="ARBA" id="ARBA00012438"/>
    </source>
</evidence>
<evidence type="ECO:0000313" key="7">
    <source>
        <dbReference type="EMBL" id="MBO2448773.1"/>
    </source>
</evidence>
<dbReference type="PANTHER" id="PTHR43065">
    <property type="entry name" value="SENSOR HISTIDINE KINASE"/>
    <property type="match status" value="1"/>
</dbReference>
<gene>
    <name evidence="7" type="ORF">J4573_16845</name>
</gene>
<name>A0A939PER1_9ACTN</name>
<dbReference type="InterPro" id="IPR004358">
    <property type="entry name" value="Sig_transdc_His_kin-like_C"/>
</dbReference>
<dbReference type="SMART" id="SM00387">
    <property type="entry name" value="HATPase_c"/>
    <property type="match status" value="1"/>
</dbReference>
<dbReference type="CDD" id="cd00038">
    <property type="entry name" value="CAP_ED"/>
    <property type="match status" value="1"/>
</dbReference>
<dbReference type="InterPro" id="IPR000595">
    <property type="entry name" value="cNMP-bd_dom"/>
</dbReference>
<evidence type="ECO:0000313" key="8">
    <source>
        <dbReference type="Proteomes" id="UP000669179"/>
    </source>
</evidence>
<comment type="catalytic activity">
    <reaction evidence="1">
        <text>ATP + protein L-histidine = ADP + protein N-phospho-L-histidine.</text>
        <dbReference type="EC" id="2.7.13.3"/>
    </reaction>
</comment>
<dbReference type="PROSITE" id="PS50109">
    <property type="entry name" value="HIS_KIN"/>
    <property type="match status" value="1"/>
</dbReference>
<comment type="caution">
    <text evidence="7">The sequence shown here is derived from an EMBL/GenBank/DDBJ whole genome shotgun (WGS) entry which is preliminary data.</text>
</comment>
<dbReference type="Proteomes" id="UP000669179">
    <property type="component" value="Unassembled WGS sequence"/>
</dbReference>
<dbReference type="EMBL" id="JAGEOJ010000006">
    <property type="protein sequence ID" value="MBO2448773.1"/>
    <property type="molecule type" value="Genomic_DNA"/>
</dbReference>
<keyword evidence="8" id="KW-1185">Reference proteome</keyword>
<proteinExistence type="predicted"/>
<dbReference type="Pfam" id="PF02518">
    <property type="entry name" value="HATPase_c"/>
    <property type="match status" value="1"/>
</dbReference>
<dbReference type="AlphaFoldDB" id="A0A939PER1"/>
<dbReference type="SMART" id="SM00100">
    <property type="entry name" value="cNMP"/>
    <property type="match status" value="1"/>
</dbReference>
<accession>A0A939PER1</accession>
<dbReference type="Gene3D" id="1.10.287.130">
    <property type="match status" value="1"/>
</dbReference>
<dbReference type="GO" id="GO:0004673">
    <property type="term" value="F:protein histidine kinase activity"/>
    <property type="evidence" value="ECO:0007669"/>
    <property type="project" value="UniProtKB-EC"/>
</dbReference>
<keyword evidence="3" id="KW-0808">Transferase</keyword>
<feature type="domain" description="Histidine kinase" evidence="6">
    <location>
        <begin position="281"/>
        <end position="495"/>
    </location>
</feature>
<evidence type="ECO:0000259" key="6">
    <source>
        <dbReference type="PROSITE" id="PS50109"/>
    </source>
</evidence>
<dbReference type="InterPro" id="IPR003594">
    <property type="entry name" value="HATPase_dom"/>
</dbReference>
<protein>
    <recommendedName>
        <fullName evidence="2">histidine kinase</fullName>
        <ecNumber evidence="2">2.7.13.3</ecNumber>
    </recommendedName>
</protein>
<dbReference type="InterPro" id="IPR036890">
    <property type="entry name" value="HATPase_C_sf"/>
</dbReference>
<keyword evidence="4" id="KW-0902">Two-component regulatory system</keyword>
<dbReference type="GO" id="GO:0000160">
    <property type="term" value="P:phosphorelay signal transduction system"/>
    <property type="evidence" value="ECO:0007669"/>
    <property type="project" value="UniProtKB-KW"/>
</dbReference>
<evidence type="ECO:0000256" key="4">
    <source>
        <dbReference type="ARBA" id="ARBA00023012"/>
    </source>
</evidence>
<dbReference type="InterPro" id="IPR018490">
    <property type="entry name" value="cNMP-bd_dom_sf"/>
</dbReference>
<dbReference type="SUPFAM" id="SSF51206">
    <property type="entry name" value="cAMP-binding domain-like"/>
    <property type="match status" value="1"/>
</dbReference>
<keyword evidence="3" id="KW-0418">Kinase</keyword>
<dbReference type="PANTHER" id="PTHR43065:SF48">
    <property type="entry name" value="HISTIDINE KINASE"/>
    <property type="match status" value="1"/>
</dbReference>